<name>A0A420HTM2_9PEZI</name>
<keyword evidence="3 7" id="KW-0240">DNA-directed RNA polymerase</keyword>
<comment type="subcellular location">
    <subcellularLocation>
        <location evidence="1">Nucleus</location>
        <location evidence="1">Nucleolus</location>
    </subcellularLocation>
</comment>
<dbReference type="GO" id="GO:0006351">
    <property type="term" value="P:DNA-templated transcription"/>
    <property type="evidence" value="ECO:0007669"/>
    <property type="project" value="InterPro"/>
</dbReference>
<evidence type="ECO:0000256" key="2">
    <source>
        <dbReference type="ARBA" id="ARBA00009430"/>
    </source>
</evidence>
<dbReference type="PANTHER" id="PTHR14440">
    <property type="entry name" value="DNA-DIRECTED RNA POLYMERASE I SUBUNIT RPA49"/>
    <property type="match status" value="1"/>
</dbReference>
<feature type="compositionally biased region" description="Basic residues" evidence="6">
    <location>
        <begin position="9"/>
        <end position="23"/>
    </location>
</feature>
<evidence type="ECO:0000256" key="1">
    <source>
        <dbReference type="ARBA" id="ARBA00004604"/>
    </source>
</evidence>
<gene>
    <name evidence="7" type="ORF">GcM3_162010</name>
</gene>
<dbReference type="EMBL" id="MCBQ01016281">
    <property type="protein sequence ID" value="RKF60719.1"/>
    <property type="molecule type" value="Genomic_DNA"/>
</dbReference>
<organism evidence="7 8">
    <name type="scientific">Golovinomyces cichoracearum</name>
    <dbReference type="NCBI Taxonomy" id="62708"/>
    <lineage>
        <taxon>Eukaryota</taxon>
        <taxon>Fungi</taxon>
        <taxon>Dikarya</taxon>
        <taxon>Ascomycota</taxon>
        <taxon>Pezizomycotina</taxon>
        <taxon>Leotiomycetes</taxon>
        <taxon>Erysiphales</taxon>
        <taxon>Erysiphaceae</taxon>
        <taxon>Golovinomyces</taxon>
    </lineage>
</organism>
<comment type="similarity">
    <text evidence="2">Belongs to the eukaryotic RPA49/POLR1E RNA polymerase subunit family.</text>
</comment>
<sequence>MTEYTQDTKKRKRSSHQKSRARKRVAIELDHQIKIASHEEEQWVPVIASVPGINVDDQVLFKPYLKDRTNESKRKPSILAHELLLLSSDHPKINYRAKEEEEGGPNALRKHYVGIYDPATGNLDLMEARNTVLRGIVRTHQHEEEDVTISNNIREQRNILGQTFGTKKARKAIASITENAILPMSSQRDSIELSKVSPATAVVLSNVAEATKDMKSRDDLAKDADDLKPRPRAIENATNIEDVYTVESLIGTDILMLVPIKEWKDKAKEHKEIFVSSKFVANRIQKNANDVKKLRILRFMLMLLEIYFKSRQSKEGRRLPKADDLKDIIGDIPEVVLGAAKRKFVENGIINKYHADLLITHLCAMSLIVDDFQTDTYDLKEDLQLDLSQITRYYSEIGAKSYKLGKAEVERYGKVVASQRRLAKLKLPLVLPKLSFGGRRR</sequence>
<reference evidence="7 8" key="1">
    <citation type="journal article" date="2018" name="BMC Genomics">
        <title>Comparative genome analyses reveal sequence features reflecting distinct modes of host-adaptation between dicot and monocot powdery mildew.</title>
        <authorList>
            <person name="Wu Y."/>
            <person name="Ma X."/>
            <person name="Pan Z."/>
            <person name="Kale S.D."/>
            <person name="Song Y."/>
            <person name="King H."/>
            <person name="Zhang Q."/>
            <person name="Presley C."/>
            <person name="Deng X."/>
            <person name="Wei C.I."/>
            <person name="Xiao S."/>
        </authorList>
    </citation>
    <scope>NUCLEOTIDE SEQUENCE [LARGE SCALE GENOMIC DNA]</scope>
    <source>
        <strain evidence="7">UMSG3</strain>
    </source>
</reference>
<dbReference type="GO" id="GO:0005730">
    <property type="term" value="C:nucleolus"/>
    <property type="evidence" value="ECO:0007669"/>
    <property type="project" value="UniProtKB-SubCell"/>
</dbReference>
<keyword evidence="5" id="KW-0539">Nucleus</keyword>
<dbReference type="GO" id="GO:0000428">
    <property type="term" value="C:DNA-directed RNA polymerase complex"/>
    <property type="evidence" value="ECO:0007669"/>
    <property type="project" value="UniProtKB-KW"/>
</dbReference>
<feature type="region of interest" description="Disordered" evidence="6">
    <location>
        <begin position="1"/>
        <end position="23"/>
    </location>
</feature>
<evidence type="ECO:0000313" key="8">
    <source>
        <dbReference type="Proteomes" id="UP000283383"/>
    </source>
</evidence>
<dbReference type="Pfam" id="PF06870">
    <property type="entry name" value="RNA_pol_I_A49"/>
    <property type="match status" value="1"/>
</dbReference>
<dbReference type="InterPro" id="IPR009668">
    <property type="entry name" value="RNA_pol-assoc_fac_A49-like"/>
</dbReference>
<protein>
    <submittedName>
        <fullName evidence="7">DNA-directed RNA polymerase I subunit rpa49</fullName>
    </submittedName>
</protein>
<proteinExistence type="inferred from homology"/>
<keyword evidence="8" id="KW-1185">Reference proteome</keyword>
<dbReference type="AlphaFoldDB" id="A0A420HTM2"/>
<dbReference type="GO" id="GO:0003677">
    <property type="term" value="F:DNA binding"/>
    <property type="evidence" value="ECO:0007669"/>
    <property type="project" value="InterPro"/>
</dbReference>
<evidence type="ECO:0000256" key="4">
    <source>
        <dbReference type="ARBA" id="ARBA00023163"/>
    </source>
</evidence>
<dbReference type="STRING" id="62708.A0A420HTM2"/>
<comment type="caution">
    <text evidence="7">The sequence shown here is derived from an EMBL/GenBank/DDBJ whole genome shotgun (WGS) entry which is preliminary data.</text>
</comment>
<keyword evidence="4" id="KW-0804">Transcription</keyword>
<evidence type="ECO:0000313" key="7">
    <source>
        <dbReference type="EMBL" id="RKF60719.1"/>
    </source>
</evidence>
<evidence type="ECO:0000256" key="5">
    <source>
        <dbReference type="ARBA" id="ARBA00023242"/>
    </source>
</evidence>
<accession>A0A420HTM2</accession>
<dbReference type="Proteomes" id="UP000283383">
    <property type="component" value="Unassembled WGS sequence"/>
</dbReference>
<evidence type="ECO:0000256" key="6">
    <source>
        <dbReference type="SAM" id="MobiDB-lite"/>
    </source>
</evidence>
<evidence type="ECO:0000256" key="3">
    <source>
        <dbReference type="ARBA" id="ARBA00022478"/>
    </source>
</evidence>